<evidence type="ECO:0000259" key="1">
    <source>
        <dbReference type="Pfam" id="PF01636"/>
    </source>
</evidence>
<organism evidence="2 3">
    <name type="scientific">Petrachloros mirabilis ULC683</name>
    <dbReference type="NCBI Taxonomy" id="2781853"/>
    <lineage>
        <taxon>Bacteria</taxon>
        <taxon>Bacillati</taxon>
        <taxon>Cyanobacteriota</taxon>
        <taxon>Cyanophyceae</taxon>
        <taxon>Synechococcales</taxon>
        <taxon>Petrachlorosaceae</taxon>
        <taxon>Petrachloros</taxon>
        <taxon>Petrachloros mirabilis</taxon>
    </lineage>
</organism>
<dbReference type="PANTHER" id="PTHR21064">
    <property type="entry name" value="AMINOGLYCOSIDE PHOSPHOTRANSFERASE DOMAIN-CONTAINING PROTEIN-RELATED"/>
    <property type="match status" value="1"/>
</dbReference>
<evidence type="ECO:0000313" key="3">
    <source>
        <dbReference type="Proteomes" id="UP000607397"/>
    </source>
</evidence>
<dbReference type="InterPro" id="IPR011009">
    <property type="entry name" value="Kinase-like_dom_sf"/>
</dbReference>
<dbReference type="AlphaFoldDB" id="A0A8K1ZWP7"/>
<dbReference type="SUPFAM" id="SSF56112">
    <property type="entry name" value="Protein kinase-like (PK-like)"/>
    <property type="match status" value="1"/>
</dbReference>
<proteinExistence type="predicted"/>
<name>A0A8K1ZWP7_9CYAN</name>
<dbReference type="Pfam" id="PF01636">
    <property type="entry name" value="APH"/>
    <property type="match status" value="1"/>
</dbReference>
<dbReference type="InterPro" id="IPR050249">
    <property type="entry name" value="Pseudomonas-type_ThrB"/>
</dbReference>
<dbReference type="InterPro" id="IPR002575">
    <property type="entry name" value="Aminoglycoside_PTrfase"/>
</dbReference>
<sequence>MVKDRLTAIATQFSESGQVTQVEPLGNGNINDTFLVTLAPPSPDRFVLQRINTQVFQHPVRMMQNMRVLGEHIHQQLHQSPLATRRWEVPQIRRSCTGADYWVDAQGSYWRAIGYIEAAESLETLQTPTHAQEVGYALGLFHRLLSNLPSTQLADTLPGFHITPSYLDHYEQVLATGALRGTPEEKFCLQFVCDRAPWVTVLETAKAQGKLPLRPIHGDPKVNNVMLDTTTGQAVAMVDLDTVKPGLIHYDIGDCLRSGCNPLGEETLAWESVSFELDLAAAILRGYIDQAQGFLTAADYAYTYDAIRLIAFELGLRFLSDYLAGNVYFKVNHPDHNLARALVQFKLTESIEAQEHGLRAMIQDLR</sequence>
<comment type="caution">
    <text evidence="2">The sequence shown here is derived from an EMBL/GenBank/DDBJ whole genome shotgun (WGS) entry which is preliminary data.</text>
</comment>
<gene>
    <name evidence="2" type="ORF">GS597_02710</name>
</gene>
<dbReference type="EMBL" id="WVIC01000003">
    <property type="protein sequence ID" value="NCJ05441.1"/>
    <property type="molecule type" value="Genomic_DNA"/>
</dbReference>
<dbReference type="Gene3D" id="3.90.1200.10">
    <property type="match status" value="1"/>
</dbReference>
<keyword evidence="3" id="KW-1185">Reference proteome</keyword>
<protein>
    <submittedName>
        <fullName evidence="2">Phosphotransferase</fullName>
    </submittedName>
</protein>
<feature type="domain" description="Aminoglycoside phosphotransferase" evidence="1">
    <location>
        <begin position="22"/>
        <end position="268"/>
    </location>
</feature>
<dbReference type="PANTHER" id="PTHR21064:SF5">
    <property type="entry name" value="SLR1880 PROTEIN"/>
    <property type="match status" value="1"/>
</dbReference>
<evidence type="ECO:0000313" key="2">
    <source>
        <dbReference type="EMBL" id="NCJ05441.1"/>
    </source>
</evidence>
<dbReference type="Proteomes" id="UP000607397">
    <property type="component" value="Unassembled WGS sequence"/>
</dbReference>
<reference evidence="2" key="1">
    <citation type="submission" date="2019-12" db="EMBL/GenBank/DDBJ databases">
        <title>High-Quality draft genome sequences of three cyanobacteria isolated from the limestone walls of the Old Cathedral of Coimbra.</title>
        <authorList>
            <person name="Tiago I."/>
            <person name="Soares F."/>
            <person name="Portugal A."/>
        </authorList>
    </citation>
    <scope>NUCLEOTIDE SEQUENCE [LARGE SCALE GENOMIC DNA]</scope>
    <source>
        <strain evidence="2">C</strain>
    </source>
</reference>
<accession>A0A8K1ZWP7</accession>